<keyword evidence="2" id="KW-1185">Reference proteome</keyword>
<reference evidence="1" key="2">
    <citation type="submission" date="2017-10" db="EMBL/GenBank/DDBJ databases">
        <title>Ladona fulva Genome sequencing and assembly.</title>
        <authorList>
            <person name="Murali S."/>
            <person name="Richards S."/>
            <person name="Bandaranaike D."/>
            <person name="Bellair M."/>
            <person name="Blankenburg K."/>
            <person name="Chao H."/>
            <person name="Dinh H."/>
            <person name="Doddapaneni H."/>
            <person name="Dugan-Rocha S."/>
            <person name="Elkadiri S."/>
            <person name="Gnanaolivu R."/>
            <person name="Hernandez B."/>
            <person name="Skinner E."/>
            <person name="Javaid M."/>
            <person name="Lee S."/>
            <person name="Li M."/>
            <person name="Ming W."/>
            <person name="Munidasa M."/>
            <person name="Muniz J."/>
            <person name="Nguyen L."/>
            <person name="Hughes D."/>
            <person name="Osuji N."/>
            <person name="Pu L.-L."/>
            <person name="Puazo M."/>
            <person name="Qu C."/>
            <person name="Quiroz J."/>
            <person name="Raj R."/>
            <person name="Weissenberger G."/>
            <person name="Xin Y."/>
            <person name="Zou X."/>
            <person name="Han Y."/>
            <person name="Worley K."/>
            <person name="Muzny D."/>
            <person name="Gibbs R."/>
        </authorList>
    </citation>
    <scope>NUCLEOTIDE SEQUENCE</scope>
    <source>
        <strain evidence="1">Sampled in the wild</strain>
    </source>
</reference>
<organism evidence="1 2">
    <name type="scientific">Ladona fulva</name>
    <name type="common">Scarce chaser dragonfly</name>
    <name type="synonym">Libellula fulva</name>
    <dbReference type="NCBI Taxonomy" id="123851"/>
    <lineage>
        <taxon>Eukaryota</taxon>
        <taxon>Metazoa</taxon>
        <taxon>Ecdysozoa</taxon>
        <taxon>Arthropoda</taxon>
        <taxon>Hexapoda</taxon>
        <taxon>Insecta</taxon>
        <taxon>Pterygota</taxon>
        <taxon>Palaeoptera</taxon>
        <taxon>Odonata</taxon>
        <taxon>Epiprocta</taxon>
        <taxon>Anisoptera</taxon>
        <taxon>Libelluloidea</taxon>
        <taxon>Libellulidae</taxon>
        <taxon>Ladona</taxon>
    </lineage>
</organism>
<name>A0A8K0JYY6_LADFU</name>
<proteinExistence type="predicted"/>
<accession>A0A8K0JYY6</accession>
<dbReference type="OrthoDB" id="341482at2759"/>
<evidence type="ECO:0000313" key="2">
    <source>
        <dbReference type="Proteomes" id="UP000792457"/>
    </source>
</evidence>
<dbReference type="Pfam" id="PF10168">
    <property type="entry name" value="Nup88"/>
    <property type="match status" value="1"/>
</dbReference>
<evidence type="ECO:0000313" key="1">
    <source>
        <dbReference type="EMBL" id="KAG8224654.1"/>
    </source>
</evidence>
<dbReference type="EMBL" id="KZ308205">
    <property type="protein sequence ID" value="KAG8224654.1"/>
    <property type="molecule type" value="Genomic_DNA"/>
</dbReference>
<dbReference type="InterPro" id="IPR019321">
    <property type="entry name" value="Nucleoporin_Nup88"/>
</dbReference>
<sequence>MVELNGWTLLLTDPPSFDVERISVNATGSRAALSGSRGVNVLQLPRRWGFGASFNDGKKTISCR</sequence>
<comment type="caution">
    <text evidence="1">The sequence shown here is derived from an EMBL/GenBank/DDBJ whole genome shotgun (WGS) entry which is preliminary data.</text>
</comment>
<dbReference type="Proteomes" id="UP000792457">
    <property type="component" value="Unassembled WGS sequence"/>
</dbReference>
<reference evidence="1" key="1">
    <citation type="submission" date="2013-04" db="EMBL/GenBank/DDBJ databases">
        <authorList>
            <person name="Qu J."/>
            <person name="Murali S.C."/>
            <person name="Bandaranaike D."/>
            <person name="Bellair M."/>
            <person name="Blankenburg K."/>
            <person name="Chao H."/>
            <person name="Dinh H."/>
            <person name="Doddapaneni H."/>
            <person name="Downs B."/>
            <person name="Dugan-Rocha S."/>
            <person name="Elkadiri S."/>
            <person name="Gnanaolivu R.D."/>
            <person name="Hernandez B."/>
            <person name="Javaid M."/>
            <person name="Jayaseelan J.C."/>
            <person name="Lee S."/>
            <person name="Li M."/>
            <person name="Ming W."/>
            <person name="Munidasa M."/>
            <person name="Muniz J."/>
            <person name="Nguyen L."/>
            <person name="Ongeri F."/>
            <person name="Osuji N."/>
            <person name="Pu L.-L."/>
            <person name="Puazo M."/>
            <person name="Qu C."/>
            <person name="Quiroz J."/>
            <person name="Raj R."/>
            <person name="Weissenberger G."/>
            <person name="Xin Y."/>
            <person name="Zou X."/>
            <person name="Han Y."/>
            <person name="Richards S."/>
            <person name="Worley K."/>
            <person name="Muzny D."/>
            <person name="Gibbs R."/>
        </authorList>
    </citation>
    <scope>NUCLEOTIDE SEQUENCE</scope>
    <source>
        <strain evidence="1">Sampled in the wild</strain>
    </source>
</reference>
<protein>
    <submittedName>
        <fullName evidence="1">Uncharacterized protein</fullName>
    </submittedName>
</protein>
<dbReference type="AlphaFoldDB" id="A0A8K0JYY6"/>
<gene>
    <name evidence="1" type="ORF">J437_LFUL005156</name>
</gene>